<sequence length="294" mass="31296">MSPYGSLQPRRPLPRTPAGSMAAAPRHKPRPRVRPLVKPRSAHALERSHWPAPTVQTKGSAAAGVDWAKRGPQRGRGVEATAGRGAVVRGGGAVGAGRPGGRRGAGSPLAPPPCTPPAPGLLPGPRPPLLPRGLLSPQRGRQPGRAGAWTQKAEPNRQLDPQLHTPCAAPGPGVHPRPAGTLSADRGREVRRPPRRAGLRLLALPGELARRVRRRGGRDGPWGDQPGGEWLRGAPSQRKAREAALGAPPGMNIFWSLDREESDSPDRLKQWFPGWREKNLGPGRDLFGAKRAAL</sequence>
<gene>
    <name evidence="3" type="primary">LOC101725863</name>
</gene>
<organism evidence="2 3">
    <name type="scientific">Heterocephalus glaber</name>
    <name type="common">Naked mole rat</name>
    <dbReference type="NCBI Taxonomy" id="10181"/>
    <lineage>
        <taxon>Eukaryota</taxon>
        <taxon>Metazoa</taxon>
        <taxon>Chordata</taxon>
        <taxon>Craniata</taxon>
        <taxon>Vertebrata</taxon>
        <taxon>Euteleostomi</taxon>
        <taxon>Mammalia</taxon>
        <taxon>Eutheria</taxon>
        <taxon>Euarchontoglires</taxon>
        <taxon>Glires</taxon>
        <taxon>Rodentia</taxon>
        <taxon>Hystricomorpha</taxon>
        <taxon>Bathyergidae</taxon>
        <taxon>Heterocephalus</taxon>
    </lineage>
</organism>
<feature type="region of interest" description="Disordered" evidence="1">
    <location>
        <begin position="1"/>
        <end position="198"/>
    </location>
</feature>
<dbReference type="AlphaFoldDB" id="A0AAX6R2F8"/>
<keyword evidence="2" id="KW-1185">Reference proteome</keyword>
<evidence type="ECO:0000256" key="1">
    <source>
        <dbReference type="SAM" id="MobiDB-lite"/>
    </source>
</evidence>
<evidence type="ECO:0000313" key="2">
    <source>
        <dbReference type="Proteomes" id="UP000694906"/>
    </source>
</evidence>
<accession>A0AAX6R2F8</accession>
<reference evidence="3" key="1">
    <citation type="submission" date="2025-08" db="UniProtKB">
        <authorList>
            <consortium name="RefSeq"/>
        </authorList>
    </citation>
    <scope>IDENTIFICATION</scope>
</reference>
<feature type="compositionally biased region" description="Low complexity" evidence="1">
    <location>
        <begin position="78"/>
        <end position="87"/>
    </location>
</feature>
<feature type="compositionally biased region" description="Basic residues" evidence="1">
    <location>
        <begin position="25"/>
        <end position="41"/>
    </location>
</feature>
<dbReference type="RefSeq" id="XP_012933556.1">
    <property type="nucleotide sequence ID" value="XM_013078102.2"/>
</dbReference>
<feature type="compositionally biased region" description="Gly residues" evidence="1">
    <location>
        <begin position="88"/>
        <end position="104"/>
    </location>
</feature>
<dbReference type="GeneID" id="101725863"/>
<protein>
    <submittedName>
        <fullName evidence="3">Uncharacterized protein LOC101725863</fullName>
    </submittedName>
</protein>
<feature type="compositionally biased region" description="Pro residues" evidence="1">
    <location>
        <begin position="109"/>
        <end position="130"/>
    </location>
</feature>
<name>A0AAX6R2F8_HETGA</name>
<dbReference type="KEGG" id="hgl:101725863"/>
<dbReference type="Proteomes" id="UP000694906">
    <property type="component" value="Unplaced"/>
</dbReference>
<evidence type="ECO:0000313" key="3">
    <source>
        <dbReference type="RefSeq" id="XP_012933556.1"/>
    </source>
</evidence>
<feature type="region of interest" description="Disordered" evidence="1">
    <location>
        <begin position="213"/>
        <end position="250"/>
    </location>
</feature>
<proteinExistence type="predicted"/>